<sequence length="299" mass="33546">MIMLNKIFRLCLVIIFCFYFQPILTVQANPSVSADQAILINQETGEILFEKNANQQQLIASITKIMTAIIAIESTSLSEMVKVPQQATLTEGSSIYLEAGEQIPLEDLIYGLMLRSGNDAAMSIAEHVGESVEGFVFLMNEKAKWLGMDNTHFDNPHGLDSETHYSSAKDMANLMRYAMLDKQFRKITGAKSYRSSTRTYDWVNKNKLLTSYYEDAIGGKTGYTRAAGRTFVSVAERDGIQLIAVTINDPNDWQDHMSLYNWGFDKLNQQETLSPLIDNSEGDYFNQVLDILTSLVGLS</sequence>
<dbReference type="GO" id="GO:0008360">
    <property type="term" value="P:regulation of cell shape"/>
    <property type="evidence" value="ECO:0007669"/>
    <property type="project" value="UniProtKB-KW"/>
</dbReference>
<keyword evidence="11" id="KW-0645">Protease</keyword>
<keyword evidence="3" id="KW-0378">Hydrolase</keyword>
<dbReference type="Pfam" id="PF00768">
    <property type="entry name" value="Peptidase_S11"/>
    <property type="match status" value="1"/>
</dbReference>
<dbReference type="GO" id="GO:0006508">
    <property type="term" value="P:proteolysis"/>
    <property type="evidence" value="ECO:0007669"/>
    <property type="project" value="InterPro"/>
</dbReference>
<keyword evidence="4" id="KW-0133">Cell shape</keyword>
<feature type="binding site" evidence="8">
    <location>
        <position position="220"/>
    </location>
    <ligand>
        <name>substrate</name>
    </ligand>
</feature>
<feature type="active site" description="Acyl-ester intermediate" evidence="7">
    <location>
        <position position="61"/>
    </location>
</feature>
<dbReference type="GO" id="GO:0009002">
    <property type="term" value="F:serine-type D-Ala-D-Ala carboxypeptidase activity"/>
    <property type="evidence" value="ECO:0007669"/>
    <property type="project" value="InterPro"/>
</dbReference>
<dbReference type="Gene3D" id="3.40.710.10">
    <property type="entry name" value="DD-peptidase/beta-lactamase superfamily"/>
    <property type="match status" value="1"/>
</dbReference>
<dbReference type="InterPro" id="IPR012338">
    <property type="entry name" value="Beta-lactam/transpept-like"/>
</dbReference>
<dbReference type="InterPro" id="IPR018044">
    <property type="entry name" value="Peptidase_S11"/>
</dbReference>
<evidence type="ECO:0000256" key="1">
    <source>
        <dbReference type="ARBA" id="ARBA00007164"/>
    </source>
</evidence>
<evidence type="ECO:0000256" key="6">
    <source>
        <dbReference type="ARBA" id="ARBA00023316"/>
    </source>
</evidence>
<keyword evidence="6" id="KW-0961">Cell wall biogenesis/degradation</keyword>
<dbReference type="SUPFAM" id="SSF56601">
    <property type="entry name" value="beta-lactamase/transpeptidase-like"/>
    <property type="match status" value="1"/>
</dbReference>
<keyword evidence="2" id="KW-0732">Signal</keyword>
<evidence type="ECO:0000256" key="9">
    <source>
        <dbReference type="RuleBase" id="RU004016"/>
    </source>
</evidence>
<comment type="similarity">
    <text evidence="1 9">Belongs to the peptidase S11 family.</text>
</comment>
<feature type="active site" description="Acyl-ester intermediate" evidence="7">
    <location>
        <position position="64"/>
    </location>
</feature>
<name>A0A1H8GCC2_9BACI</name>
<proteinExistence type="inferred from homology"/>
<keyword evidence="5" id="KW-0573">Peptidoglycan synthesis</keyword>
<dbReference type="EMBL" id="FODJ01000001">
    <property type="protein sequence ID" value="SEN41405.1"/>
    <property type="molecule type" value="Genomic_DNA"/>
</dbReference>
<gene>
    <name evidence="11" type="ORF">SAMN04488134_10125</name>
</gene>
<evidence type="ECO:0000256" key="3">
    <source>
        <dbReference type="ARBA" id="ARBA00022801"/>
    </source>
</evidence>
<evidence type="ECO:0000313" key="12">
    <source>
        <dbReference type="Proteomes" id="UP000199300"/>
    </source>
</evidence>
<accession>A0A1H8GCC2</accession>
<evidence type="ECO:0000256" key="5">
    <source>
        <dbReference type="ARBA" id="ARBA00022984"/>
    </source>
</evidence>
<dbReference type="PANTHER" id="PTHR21581:SF33">
    <property type="entry name" value="D-ALANYL-D-ALANINE CARBOXYPEPTIDASE DACB"/>
    <property type="match status" value="1"/>
</dbReference>
<evidence type="ECO:0000256" key="2">
    <source>
        <dbReference type="ARBA" id="ARBA00022729"/>
    </source>
</evidence>
<dbReference type="PRINTS" id="PR00725">
    <property type="entry name" value="DADACBPTASE1"/>
</dbReference>
<dbReference type="Proteomes" id="UP000199300">
    <property type="component" value="Unassembled WGS sequence"/>
</dbReference>
<dbReference type="GO" id="GO:0071555">
    <property type="term" value="P:cell wall organization"/>
    <property type="evidence" value="ECO:0007669"/>
    <property type="project" value="UniProtKB-KW"/>
</dbReference>
<dbReference type="InterPro" id="IPR001967">
    <property type="entry name" value="Peptidase_S11_N"/>
</dbReference>
<evidence type="ECO:0000313" key="11">
    <source>
        <dbReference type="EMBL" id="SEN41405.1"/>
    </source>
</evidence>
<evidence type="ECO:0000256" key="8">
    <source>
        <dbReference type="PIRSR" id="PIRSR618044-2"/>
    </source>
</evidence>
<keyword evidence="12" id="KW-1185">Reference proteome</keyword>
<reference evidence="11 12" key="1">
    <citation type="submission" date="2016-10" db="EMBL/GenBank/DDBJ databases">
        <authorList>
            <person name="de Groot N.N."/>
        </authorList>
    </citation>
    <scope>NUCLEOTIDE SEQUENCE [LARGE SCALE GENOMIC DNA]</scope>
    <source>
        <strain evidence="11 12">CGMCC 1.10434</strain>
    </source>
</reference>
<dbReference type="GO" id="GO:0009252">
    <property type="term" value="P:peptidoglycan biosynthetic process"/>
    <property type="evidence" value="ECO:0007669"/>
    <property type="project" value="UniProtKB-KW"/>
</dbReference>
<keyword evidence="11" id="KW-0121">Carboxypeptidase</keyword>
<organism evidence="11 12">
    <name type="scientific">Amphibacillus marinus</name>
    <dbReference type="NCBI Taxonomy" id="872970"/>
    <lineage>
        <taxon>Bacteria</taxon>
        <taxon>Bacillati</taxon>
        <taxon>Bacillota</taxon>
        <taxon>Bacilli</taxon>
        <taxon>Bacillales</taxon>
        <taxon>Bacillaceae</taxon>
        <taxon>Amphibacillus</taxon>
    </lineage>
</organism>
<feature type="active site" evidence="7">
    <location>
        <position position="116"/>
    </location>
</feature>
<dbReference type="PANTHER" id="PTHR21581">
    <property type="entry name" value="D-ALANYL-D-ALANINE CARBOXYPEPTIDASE"/>
    <property type="match status" value="1"/>
</dbReference>
<evidence type="ECO:0000256" key="7">
    <source>
        <dbReference type="PIRSR" id="PIRSR618044-1"/>
    </source>
</evidence>
<feature type="domain" description="Peptidase S11 D-alanyl-D-alanine carboxypeptidase A N-terminal" evidence="10">
    <location>
        <begin position="27"/>
        <end position="250"/>
    </location>
</feature>
<dbReference type="AlphaFoldDB" id="A0A1H8GCC2"/>
<protein>
    <submittedName>
        <fullName evidence="11">D-alanyl-D-alanine carboxypeptidase</fullName>
    </submittedName>
</protein>
<dbReference type="STRING" id="872970.SAMN04488134_10125"/>
<evidence type="ECO:0000259" key="10">
    <source>
        <dbReference type="Pfam" id="PF00768"/>
    </source>
</evidence>
<evidence type="ECO:0000256" key="4">
    <source>
        <dbReference type="ARBA" id="ARBA00022960"/>
    </source>
</evidence>